<feature type="compositionally biased region" description="Basic and acidic residues" evidence="9">
    <location>
        <begin position="1297"/>
        <end position="1310"/>
    </location>
</feature>
<feature type="region of interest" description="Disordered" evidence="9">
    <location>
        <begin position="143"/>
        <end position="249"/>
    </location>
</feature>
<proteinExistence type="predicted"/>
<dbReference type="Pfam" id="PF00439">
    <property type="entry name" value="Bromodomain"/>
    <property type="match status" value="3"/>
</dbReference>
<dbReference type="PROSITE" id="PS00633">
    <property type="entry name" value="BROMODOMAIN_1"/>
    <property type="match status" value="3"/>
</dbReference>
<dbReference type="SUPFAM" id="SSF47370">
    <property type="entry name" value="Bromodomain"/>
    <property type="match status" value="3"/>
</dbReference>
<comment type="subcellular location">
    <subcellularLocation>
        <location evidence="1">Nucleus</location>
    </subcellularLocation>
</comment>
<feature type="region of interest" description="Disordered" evidence="9">
    <location>
        <begin position="597"/>
        <end position="632"/>
    </location>
</feature>
<feature type="region of interest" description="Disordered" evidence="9">
    <location>
        <begin position="1"/>
        <end position="29"/>
    </location>
</feature>
<keyword evidence="3" id="KW-0156">Chromatin regulator</keyword>
<feature type="region of interest" description="Disordered" evidence="9">
    <location>
        <begin position="438"/>
        <end position="463"/>
    </location>
</feature>
<dbReference type="Gene3D" id="1.20.920.10">
    <property type="entry name" value="Bromodomain-like"/>
    <property type="match status" value="3"/>
</dbReference>
<accession>A0AAD9NHC7</accession>
<evidence type="ECO:0000256" key="8">
    <source>
        <dbReference type="PROSITE-ProRule" id="PRU00035"/>
    </source>
</evidence>
<dbReference type="PANTHER" id="PTHR16062:SF19">
    <property type="entry name" value="PROTEIN POLYBROMO-1"/>
    <property type="match status" value="1"/>
</dbReference>
<feature type="compositionally biased region" description="Low complexity" evidence="9">
    <location>
        <begin position="1194"/>
        <end position="1208"/>
    </location>
</feature>
<feature type="compositionally biased region" description="Acidic residues" evidence="9">
    <location>
        <begin position="143"/>
        <end position="164"/>
    </location>
</feature>
<evidence type="ECO:0000256" key="6">
    <source>
        <dbReference type="ARBA" id="ARBA00023163"/>
    </source>
</evidence>
<feature type="region of interest" description="Disordered" evidence="9">
    <location>
        <begin position="1277"/>
        <end position="1310"/>
    </location>
</feature>
<feature type="compositionally biased region" description="Polar residues" evidence="9">
    <location>
        <begin position="671"/>
        <end position="696"/>
    </location>
</feature>
<organism evidence="11 12">
    <name type="scientific">Paralvinella palmiformis</name>
    <dbReference type="NCBI Taxonomy" id="53620"/>
    <lineage>
        <taxon>Eukaryota</taxon>
        <taxon>Metazoa</taxon>
        <taxon>Spiralia</taxon>
        <taxon>Lophotrochozoa</taxon>
        <taxon>Annelida</taxon>
        <taxon>Polychaeta</taxon>
        <taxon>Sedentaria</taxon>
        <taxon>Canalipalpata</taxon>
        <taxon>Terebellida</taxon>
        <taxon>Terebelliformia</taxon>
        <taxon>Alvinellidae</taxon>
        <taxon>Paralvinella</taxon>
    </lineage>
</organism>
<evidence type="ECO:0000256" key="4">
    <source>
        <dbReference type="ARBA" id="ARBA00023015"/>
    </source>
</evidence>
<evidence type="ECO:0000313" key="12">
    <source>
        <dbReference type="Proteomes" id="UP001208570"/>
    </source>
</evidence>
<dbReference type="Proteomes" id="UP001208570">
    <property type="component" value="Unassembled WGS sequence"/>
</dbReference>
<sequence length="1613" mass="174890">MPAKRKLSDGRGEEDSKSSVKKPKRTEMDDAELMQALYDTIRNHKTEDGHLLCEAFVRAPKRRTDPEYYNLVSRPIDLIKIQHKLKSDEYKSLEGFVRDVETLVENAKIYYRPDTQEYQDACDLWELFLESKTVLLGEELAEYDPDTGEEEDEEDEEEEEPFTEDAEKSKEVIEVRAEVTNPSPEISSIVIPGTGSTPTIKLKMASSPPVGEIRDATSKMDTTQAAVEGGECVRKSHDDEGTPKEAEPIRSLRERRYTYRDFLFPKVVISEKQDQVAKQAIAEKEMEVDEDKPNVTCEEDDTSYEELFAAVVTAKDGERCISEMFKLLPSRKKYPDYYDVIQDPIDLRTIAQKIQGNEYKCLDEMIRDLNQMIHNAKSFNETGSQIYRDAVTLKKIVTNKKHELDQLRNSQHPVRSERIRTRKANAGQRLSLIIAAMDSDSDKEDNSEAQAQGDIEDLDSGTEASAAESEEDSLWILYRTVKSQKNSLNQRISEPFLRLPSRRVYPDYYEEIKKPMSLLKIQKKLKSCQYSDLDHLAADLELVFENAKHYNMDESKLYKDAVRLQGVMNTKLKELKAESPIQVLQVMDTADMLELSASDQSESCNHSEHKDETIEESLKRHQSNSDYILPRATNVDGATENCSSCTSMNKSVIDSSHSVNTEGPASVPEGSITSSSATPPLASGESTNAVTSMETDASTDDSVNKDDAPKKEESGTILPPAGFDSANSSNRECITATSSEMKEVTCAASTTQSLHVTTESTALNTYPHVNLTKQQLPLNNLQGLQLGIQRPAIGQLPFRVASIPLTQTGVRVGPVGNVQIPFPRLQTPFAHQGLPMIVGQVPLLRGQIGVPPGVRLPLHIPVLAPGTTVPPVLSEASNKSHDPTMVHDIISSKTATVTVAATETVSGSLVTVTGSESSFSATAGLGSSDSTSCTVPEGNSHLVSSTVKSVGSEAISVTMTAVTSTTSSKNAAESLNCIVSVTTSTPSSICAIHVDDSVSVNRNITQVSPSVASSHPASSNCLSSSVPASSSSSSSSSLLSSSKEIINCESEPTVCLQSSYSVTAAGTSIDSSSIQSVVTENSDNILPSEIQTVAHCSDDVMSNINLCGVATDTTCDNMRNKLTDCDVVTSDPSRTIESEILTAIDEEMAGKHQTRETVKQLELEKLDQCQPDGGHKIVEYVKVVKVMKSSETVTSTGGVSTSISRSTSDAGVGIHSPIIDERGMKVENPPSLNFNTGQPGRHSPAVIDSASEISVSDGVGLDTSRDAPTLGVMATETSDRCSVTDGTVEQTNSKSLDSGRRDPLQAKSHPAVDHRLTERAGVSDGPVTATSTIVASSSQLSTVQVCHSSLSLTCQSIPVDTKASISQAMVTSRSSLPTRHLKGFPLGYASSRPRLHTPVRTPFHPVQVTYGSAVPQVASSLQVPLSGYRYPASMAGQQMLVNQAGQLLTAGQLPLMSPSYMHPSLPVSQAQFSFSRNPSPLTGVQIAATQPLMHIPMNQSYQAAIRQQQSLIRPQYIPVASHMAPSALSGLPVSAARSTVTPQYVIVNPQLPVGYPQMMYSPQMVSQSQLLGSPLQLSASGLGVQMLPRMSSVNPLGMPVILTQPQQPRMRYS</sequence>
<feature type="compositionally biased region" description="Basic and acidic residues" evidence="9">
    <location>
        <begin position="231"/>
        <end position="249"/>
    </location>
</feature>
<feature type="region of interest" description="Disordered" evidence="9">
    <location>
        <begin position="654"/>
        <end position="729"/>
    </location>
</feature>
<keyword evidence="6" id="KW-0804">Transcription</keyword>
<evidence type="ECO:0000313" key="11">
    <source>
        <dbReference type="EMBL" id="KAK2168326.1"/>
    </source>
</evidence>
<dbReference type="GO" id="GO:0003682">
    <property type="term" value="F:chromatin binding"/>
    <property type="evidence" value="ECO:0007669"/>
    <property type="project" value="TreeGrafter"/>
</dbReference>
<comment type="caution">
    <text evidence="11">The sequence shown here is derived from an EMBL/GenBank/DDBJ whole genome shotgun (WGS) entry which is preliminary data.</text>
</comment>
<dbReference type="PRINTS" id="PR00503">
    <property type="entry name" value="BROMODOMAIN"/>
</dbReference>
<evidence type="ECO:0000256" key="9">
    <source>
        <dbReference type="SAM" id="MobiDB-lite"/>
    </source>
</evidence>
<dbReference type="SMART" id="SM00297">
    <property type="entry name" value="BROMO"/>
    <property type="match status" value="3"/>
</dbReference>
<protein>
    <recommendedName>
        <fullName evidence="10">Bromo domain-containing protein</fullName>
    </recommendedName>
</protein>
<feature type="region of interest" description="Disordered" evidence="9">
    <location>
        <begin position="1194"/>
        <end position="1214"/>
    </location>
</feature>
<keyword evidence="4" id="KW-0805">Transcription regulation</keyword>
<dbReference type="GO" id="GO:0016514">
    <property type="term" value="C:SWI/SNF complex"/>
    <property type="evidence" value="ECO:0007669"/>
    <property type="project" value="TreeGrafter"/>
</dbReference>
<evidence type="ECO:0000256" key="1">
    <source>
        <dbReference type="ARBA" id="ARBA00004123"/>
    </source>
</evidence>
<dbReference type="InterPro" id="IPR037382">
    <property type="entry name" value="Rsc/polybromo"/>
</dbReference>
<evidence type="ECO:0000259" key="10">
    <source>
        <dbReference type="PROSITE" id="PS50014"/>
    </source>
</evidence>
<dbReference type="InterPro" id="IPR001487">
    <property type="entry name" value="Bromodomain"/>
</dbReference>
<name>A0AAD9NHC7_9ANNE</name>
<feature type="domain" description="Bromo" evidence="10">
    <location>
        <begin position="48"/>
        <end position="118"/>
    </location>
</feature>
<reference evidence="11" key="1">
    <citation type="journal article" date="2023" name="Mol. Biol. Evol.">
        <title>Third-Generation Sequencing Reveals the Adaptive Role of the Epigenome in Three Deep-Sea Polychaetes.</title>
        <authorList>
            <person name="Perez M."/>
            <person name="Aroh O."/>
            <person name="Sun Y."/>
            <person name="Lan Y."/>
            <person name="Juniper S.K."/>
            <person name="Young C.R."/>
            <person name="Angers B."/>
            <person name="Qian P.Y."/>
        </authorList>
    </citation>
    <scope>NUCLEOTIDE SEQUENCE</scope>
    <source>
        <strain evidence="11">P08H-3</strain>
    </source>
</reference>
<keyword evidence="5 8" id="KW-0103">Bromodomain</keyword>
<dbReference type="PANTHER" id="PTHR16062">
    <property type="entry name" value="SWI/SNF-RELATED"/>
    <property type="match status" value="1"/>
</dbReference>
<dbReference type="GO" id="GO:0006338">
    <property type="term" value="P:chromatin remodeling"/>
    <property type="evidence" value="ECO:0007669"/>
    <property type="project" value="InterPro"/>
</dbReference>
<feature type="domain" description="Bromo" evidence="10">
    <location>
        <begin position="488"/>
        <end position="558"/>
    </location>
</feature>
<evidence type="ECO:0000256" key="7">
    <source>
        <dbReference type="ARBA" id="ARBA00023242"/>
    </source>
</evidence>
<evidence type="ECO:0000256" key="2">
    <source>
        <dbReference type="ARBA" id="ARBA00022737"/>
    </source>
</evidence>
<dbReference type="InterPro" id="IPR036427">
    <property type="entry name" value="Bromodomain-like_sf"/>
</dbReference>
<keyword evidence="12" id="KW-1185">Reference proteome</keyword>
<feature type="compositionally biased region" description="Basic and acidic residues" evidence="9">
    <location>
        <begin position="165"/>
        <end position="177"/>
    </location>
</feature>
<feature type="compositionally biased region" description="Basic and acidic residues" evidence="9">
    <location>
        <begin position="702"/>
        <end position="714"/>
    </location>
</feature>
<feature type="compositionally biased region" description="Polar residues" evidence="9">
    <location>
        <begin position="1280"/>
        <end position="1296"/>
    </location>
</feature>
<dbReference type="GO" id="GO:0016586">
    <property type="term" value="C:RSC-type complex"/>
    <property type="evidence" value="ECO:0007669"/>
    <property type="project" value="InterPro"/>
</dbReference>
<dbReference type="CDD" id="cd05520">
    <property type="entry name" value="Bromo_polybromo_III"/>
    <property type="match status" value="1"/>
</dbReference>
<gene>
    <name evidence="11" type="ORF">LSH36_18g10065</name>
</gene>
<evidence type="ECO:0000256" key="3">
    <source>
        <dbReference type="ARBA" id="ARBA00022853"/>
    </source>
</evidence>
<dbReference type="InterPro" id="IPR018359">
    <property type="entry name" value="Bromodomain_CS"/>
</dbReference>
<keyword evidence="7" id="KW-0539">Nucleus</keyword>
<dbReference type="PROSITE" id="PS50014">
    <property type="entry name" value="BROMODOMAIN_2"/>
    <property type="match status" value="3"/>
</dbReference>
<dbReference type="EMBL" id="JAODUP010000018">
    <property type="protein sequence ID" value="KAK2168326.1"/>
    <property type="molecule type" value="Genomic_DNA"/>
</dbReference>
<keyword evidence="2" id="KW-0677">Repeat</keyword>
<evidence type="ECO:0000256" key="5">
    <source>
        <dbReference type="ARBA" id="ARBA00023117"/>
    </source>
</evidence>
<dbReference type="GO" id="GO:0006368">
    <property type="term" value="P:transcription elongation by RNA polymerase II"/>
    <property type="evidence" value="ECO:0007669"/>
    <property type="project" value="TreeGrafter"/>
</dbReference>
<feature type="compositionally biased region" description="Basic and acidic residues" evidence="9">
    <location>
        <begin position="605"/>
        <end position="619"/>
    </location>
</feature>
<feature type="compositionally biased region" description="Polar residues" evidence="9">
    <location>
        <begin position="654"/>
        <end position="663"/>
    </location>
</feature>
<dbReference type="CDD" id="cd05517">
    <property type="entry name" value="Bromo_polybromo_II"/>
    <property type="match status" value="1"/>
</dbReference>
<feature type="compositionally biased region" description="Basic and acidic residues" evidence="9">
    <location>
        <begin position="1"/>
        <end position="18"/>
    </location>
</feature>
<feature type="domain" description="Bromo" evidence="10">
    <location>
        <begin position="317"/>
        <end position="387"/>
    </location>
</feature>